<dbReference type="PANTHER" id="PTHR30388:SF6">
    <property type="entry name" value="XANTHINE DEHYDROGENASE SUBUNIT A-RELATED"/>
    <property type="match status" value="1"/>
</dbReference>
<sequence length="270" mass="30850">MKQSLFNKITQSLEKREEIILITFTEHSEQSLIGEKALVWPNGDFYTEAPLSPTIQSKIFQSCERLITRKRSGTFSFQWNETNIECFAEYFPVPLHLIVAGAGHVCEPVAHVGKMLGFFVTVIDDRPDYANRDRFPDVDEVICESYMQYFKDLNLSDQTYVLLLTRGHKYDVLSLQELLKREEKAAYIGMIGSRRRISGVFEELKKDFPMESFDHLYTPVGLDIGAETPSEIAVSIMAEILKIKNQKSGQSLSTRIRDFAKMGFHEGATT</sequence>
<dbReference type="KEGG" id="bda:FSZ17_10915"/>
<accession>A0A5B8ZF08</accession>
<dbReference type="AlphaFoldDB" id="A0A5B8ZF08"/>
<dbReference type="STRING" id="1742359.GCA_001439625_00625"/>
<evidence type="ECO:0000313" key="3">
    <source>
        <dbReference type="Proteomes" id="UP000321555"/>
    </source>
</evidence>
<evidence type="ECO:0000259" key="1">
    <source>
        <dbReference type="Pfam" id="PF13478"/>
    </source>
</evidence>
<dbReference type="Pfam" id="PF13478">
    <property type="entry name" value="XdhC_C"/>
    <property type="match status" value="1"/>
</dbReference>
<dbReference type="Proteomes" id="UP000321555">
    <property type="component" value="Chromosome"/>
</dbReference>
<evidence type="ECO:0000313" key="2">
    <source>
        <dbReference type="EMBL" id="QED50096.1"/>
    </source>
</evidence>
<feature type="domain" description="XdhC Rossmann" evidence="1">
    <location>
        <begin position="97"/>
        <end position="240"/>
    </location>
</feature>
<dbReference type="PANTHER" id="PTHR30388">
    <property type="entry name" value="ALDEHYDE OXIDOREDUCTASE MOLYBDENUM COFACTOR ASSEMBLY PROTEIN"/>
    <property type="match status" value="1"/>
</dbReference>
<organism evidence="2 3">
    <name type="scientific">Cytobacillus dafuensis</name>
    <name type="common">Bacillus dafuensis</name>
    <dbReference type="NCBI Taxonomy" id="1742359"/>
    <lineage>
        <taxon>Bacteria</taxon>
        <taxon>Bacillati</taxon>
        <taxon>Bacillota</taxon>
        <taxon>Bacilli</taxon>
        <taxon>Bacillales</taxon>
        <taxon>Bacillaceae</taxon>
        <taxon>Cytobacillus</taxon>
    </lineage>
</organism>
<protein>
    <recommendedName>
        <fullName evidence="1">XdhC Rossmann domain-containing protein</fullName>
    </recommendedName>
</protein>
<dbReference type="OrthoDB" id="9773039at2"/>
<dbReference type="EMBL" id="CP042593">
    <property type="protein sequence ID" value="QED50096.1"/>
    <property type="molecule type" value="Genomic_DNA"/>
</dbReference>
<keyword evidence="3" id="KW-1185">Reference proteome</keyword>
<dbReference type="Gene3D" id="3.40.50.720">
    <property type="entry name" value="NAD(P)-binding Rossmann-like Domain"/>
    <property type="match status" value="1"/>
</dbReference>
<dbReference type="InterPro" id="IPR052698">
    <property type="entry name" value="MoCofactor_Util/Proc"/>
</dbReference>
<dbReference type="InterPro" id="IPR027051">
    <property type="entry name" value="XdhC_Rossmann_dom"/>
</dbReference>
<proteinExistence type="predicted"/>
<reference evidence="3" key="1">
    <citation type="submission" date="2019-08" db="EMBL/GenBank/DDBJ databases">
        <authorList>
            <person name="Zheng X."/>
        </authorList>
    </citation>
    <scope>NUCLEOTIDE SEQUENCE [LARGE SCALE GENOMIC DNA]</scope>
    <source>
        <strain evidence="3">FJAT-25496</strain>
    </source>
</reference>
<gene>
    <name evidence="2" type="ORF">FSZ17_10915</name>
</gene>
<name>A0A5B8ZF08_CYTDA</name>